<dbReference type="OrthoDB" id="7850882at2"/>
<evidence type="ECO:0000313" key="2">
    <source>
        <dbReference type="EMBL" id="VIO65542.1"/>
    </source>
</evidence>
<reference evidence="2" key="1">
    <citation type="submission" date="2019-02" db="EMBL/GenBank/DDBJ databases">
        <authorList>
            <person name="Pothier F.J."/>
        </authorList>
    </citation>
    <scope>NUCLEOTIDE SEQUENCE</scope>
    <source>
        <strain evidence="2">CI-1B</strain>
    </source>
</reference>
<protein>
    <recommendedName>
        <fullName evidence="4">DUF2865 domain-containing protein</fullName>
    </recommendedName>
</protein>
<keyword evidence="3" id="KW-1185">Reference proteome</keyword>
<accession>A0A508SS94</accession>
<evidence type="ECO:0000313" key="3">
    <source>
        <dbReference type="Proteomes" id="UP000328092"/>
    </source>
</evidence>
<evidence type="ECO:0000256" key="1">
    <source>
        <dbReference type="SAM" id="SignalP"/>
    </source>
</evidence>
<sequence length="207" mass="21876">MARASIAALVVLGCSSLCAPASAQLMPGDTAYAAAPAAPQSFFVAPDFDPQDRPRTRVYIPTRSHSGGSQNFCVRTCDGRYFPLPRLSEAANVSACEAVCPAAEVQLYAGADIESARTEQGQPYKTLANAFRFQREIVPQCACRAGTPGLSPVAIENDMTLRTGDIVAADDGFKIAAVSGGHRRSVLFRPLSKARAQALGLARISSR</sequence>
<gene>
    <name evidence="2" type="ORF">CI1B_06460</name>
</gene>
<dbReference type="Proteomes" id="UP000328092">
    <property type="component" value="Unassembled WGS sequence"/>
</dbReference>
<dbReference type="EMBL" id="CAADFC020000004">
    <property type="protein sequence ID" value="VIO65542.1"/>
    <property type="molecule type" value="Genomic_DNA"/>
</dbReference>
<keyword evidence="1" id="KW-0732">Signal</keyword>
<feature type="signal peptide" evidence="1">
    <location>
        <begin position="1"/>
        <end position="23"/>
    </location>
</feature>
<evidence type="ECO:0008006" key="4">
    <source>
        <dbReference type="Google" id="ProtNLM"/>
    </source>
</evidence>
<dbReference type="Pfam" id="PF11064">
    <property type="entry name" value="DUF2865"/>
    <property type="match status" value="1"/>
</dbReference>
<name>A0A508SS94_9BRAD</name>
<dbReference type="InterPro" id="IPR021293">
    <property type="entry name" value="DUF2865"/>
</dbReference>
<dbReference type="RefSeq" id="WP_139857413.1">
    <property type="nucleotide sequence ID" value="NZ_CAADFC020000004.1"/>
</dbReference>
<organism evidence="2 3">
    <name type="scientific">Bradyrhizobium ivorense</name>
    <dbReference type="NCBI Taxonomy" id="2511166"/>
    <lineage>
        <taxon>Bacteria</taxon>
        <taxon>Pseudomonadati</taxon>
        <taxon>Pseudomonadota</taxon>
        <taxon>Alphaproteobacteria</taxon>
        <taxon>Hyphomicrobiales</taxon>
        <taxon>Nitrobacteraceae</taxon>
        <taxon>Bradyrhizobium</taxon>
    </lineage>
</organism>
<feature type="chain" id="PRO_5021476426" description="DUF2865 domain-containing protein" evidence="1">
    <location>
        <begin position="24"/>
        <end position="207"/>
    </location>
</feature>
<comment type="caution">
    <text evidence="2">The sequence shown here is derived from an EMBL/GenBank/DDBJ whole genome shotgun (WGS) entry which is preliminary data.</text>
</comment>
<proteinExistence type="predicted"/>
<dbReference type="AlphaFoldDB" id="A0A508SS94"/>